<dbReference type="Proteomes" id="UP000052022">
    <property type="component" value="Unassembled WGS sequence"/>
</dbReference>
<gene>
    <name evidence="2" type="ORF">TRM7557_01002</name>
</gene>
<evidence type="ECO:0000313" key="2">
    <source>
        <dbReference type="EMBL" id="CUH76651.1"/>
    </source>
</evidence>
<dbReference type="RefSeq" id="WP_058289150.1">
    <property type="nucleotide sequence ID" value="NZ_FOMC01000014.1"/>
</dbReference>
<dbReference type="InterPro" id="IPR000182">
    <property type="entry name" value="GNAT_dom"/>
</dbReference>
<name>A0A0P1G4E0_9RHOB</name>
<dbReference type="InterPro" id="IPR016181">
    <property type="entry name" value="Acyl_CoA_acyltransferase"/>
</dbReference>
<dbReference type="EMBL" id="CYSD01000014">
    <property type="protein sequence ID" value="CUH76651.1"/>
    <property type="molecule type" value="Genomic_DNA"/>
</dbReference>
<evidence type="ECO:0000259" key="1">
    <source>
        <dbReference type="PROSITE" id="PS51186"/>
    </source>
</evidence>
<sequence length="179" mass="19547">MSRIQCRNARNSDLVDLFNSVFTASEGADEGATIAQFVDRMLERTDAHDLRIFASWDRSDLVGAALFSRLTYSEDSRSVMILSPMAVSTPRQGEGIGQSLIRHALEDLAREGVDVVLTYGDPNFYGKLGFASLSMTQARAPMPLSYPDGWIGQSISQAPFEPLKGACVCVPALNDPALW</sequence>
<dbReference type="SUPFAM" id="SSF55729">
    <property type="entry name" value="Acyl-CoA N-acyltransferases (Nat)"/>
    <property type="match status" value="1"/>
</dbReference>
<keyword evidence="2" id="KW-0808">Transferase</keyword>
<keyword evidence="3" id="KW-1185">Reference proteome</keyword>
<dbReference type="OrthoDB" id="9797178at2"/>
<proteinExistence type="predicted"/>
<organism evidence="2 3">
    <name type="scientific">Tritonibacter multivorans</name>
    <dbReference type="NCBI Taxonomy" id="928856"/>
    <lineage>
        <taxon>Bacteria</taxon>
        <taxon>Pseudomonadati</taxon>
        <taxon>Pseudomonadota</taxon>
        <taxon>Alphaproteobacteria</taxon>
        <taxon>Rhodobacterales</taxon>
        <taxon>Paracoccaceae</taxon>
        <taxon>Tritonibacter</taxon>
    </lineage>
</organism>
<dbReference type="AlphaFoldDB" id="A0A0P1G4E0"/>
<feature type="domain" description="N-acetyltransferase" evidence="1">
    <location>
        <begin position="4"/>
        <end position="147"/>
    </location>
</feature>
<accession>A0A0P1G4E0</accession>
<evidence type="ECO:0000313" key="3">
    <source>
        <dbReference type="Proteomes" id="UP000052022"/>
    </source>
</evidence>
<dbReference type="Pfam" id="PF00583">
    <property type="entry name" value="Acetyltransf_1"/>
    <property type="match status" value="1"/>
</dbReference>
<dbReference type="CDD" id="cd04301">
    <property type="entry name" value="NAT_SF"/>
    <property type="match status" value="1"/>
</dbReference>
<dbReference type="Gene3D" id="3.40.630.30">
    <property type="match status" value="1"/>
</dbReference>
<dbReference type="PROSITE" id="PS51186">
    <property type="entry name" value="GNAT"/>
    <property type="match status" value="1"/>
</dbReference>
<dbReference type="STRING" id="928856.SAMN04488049_11471"/>
<reference evidence="2 3" key="1">
    <citation type="submission" date="2015-09" db="EMBL/GenBank/DDBJ databases">
        <authorList>
            <consortium name="Swine Surveillance"/>
        </authorList>
    </citation>
    <scope>NUCLEOTIDE SEQUENCE [LARGE SCALE GENOMIC DNA]</scope>
    <source>
        <strain evidence="2 3">CECT 7557</strain>
    </source>
</reference>
<dbReference type="GO" id="GO:0016747">
    <property type="term" value="F:acyltransferase activity, transferring groups other than amino-acyl groups"/>
    <property type="evidence" value="ECO:0007669"/>
    <property type="project" value="InterPro"/>
</dbReference>
<protein>
    <submittedName>
        <fullName evidence="2">Putative acetyltransferase</fullName>
    </submittedName>
</protein>